<protein>
    <submittedName>
        <fullName evidence="1">Uncharacterized protein</fullName>
    </submittedName>
</protein>
<dbReference type="InParanoid" id="A0A177CYU1"/>
<evidence type="ECO:0000313" key="2">
    <source>
        <dbReference type="Proteomes" id="UP000077069"/>
    </source>
</evidence>
<accession>A0A177CYU1</accession>
<evidence type="ECO:0000313" key="1">
    <source>
        <dbReference type="EMBL" id="OAG12725.1"/>
    </source>
</evidence>
<organism evidence="1 2">
    <name type="scientific">Paraphaeosphaeria sporulosa</name>
    <dbReference type="NCBI Taxonomy" id="1460663"/>
    <lineage>
        <taxon>Eukaryota</taxon>
        <taxon>Fungi</taxon>
        <taxon>Dikarya</taxon>
        <taxon>Ascomycota</taxon>
        <taxon>Pezizomycotina</taxon>
        <taxon>Dothideomycetes</taxon>
        <taxon>Pleosporomycetidae</taxon>
        <taxon>Pleosporales</taxon>
        <taxon>Massarineae</taxon>
        <taxon>Didymosphaeriaceae</taxon>
        <taxon>Paraphaeosphaeria</taxon>
    </lineage>
</organism>
<name>A0A177CYU1_9PLEO</name>
<dbReference type="Proteomes" id="UP000077069">
    <property type="component" value="Unassembled WGS sequence"/>
</dbReference>
<dbReference type="OrthoDB" id="10340926at2759"/>
<dbReference type="GeneID" id="28768893"/>
<gene>
    <name evidence="1" type="ORF">CC84DRAFT_157573</name>
</gene>
<proteinExistence type="predicted"/>
<reference evidence="1 2" key="1">
    <citation type="submission" date="2016-05" db="EMBL/GenBank/DDBJ databases">
        <title>Comparative analysis of secretome profiles of manganese(II)-oxidizing ascomycete fungi.</title>
        <authorList>
            <consortium name="DOE Joint Genome Institute"/>
            <person name="Zeiner C.A."/>
            <person name="Purvine S.O."/>
            <person name="Zink E.M."/>
            <person name="Wu S."/>
            <person name="Pasa-Tolic L."/>
            <person name="Chaput D.L."/>
            <person name="Haridas S."/>
            <person name="Grigoriev I.V."/>
            <person name="Santelli C.M."/>
            <person name="Hansel C.M."/>
        </authorList>
    </citation>
    <scope>NUCLEOTIDE SEQUENCE [LARGE SCALE GENOMIC DNA]</scope>
    <source>
        <strain evidence="1 2">AP3s5-JAC2a</strain>
    </source>
</reference>
<dbReference type="EMBL" id="KV441548">
    <property type="protein sequence ID" value="OAG12725.1"/>
    <property type="molecule type" value="Genomic_DNA"/>
</dbReference>
<dbReference type="RefSeq" id="XP_018043090.1">
    <property type="nucleotide sequence ID" value="XM_018185407.1"/>
</dbReference>
<sequence length="150" mass="16981">MSILSKLKFQPCLIVLIPFQPIVVRASWTMLTLQRIGTILSSATTTLAFLMKHLRCNGRTDCALRPALVYNRTYKPVGVREWGCLLITHLLIAITSHTFSTSYVGMKLTVASGMPNSLFRVVLHLFMMILRYSHCVSGFCRFDLTKKNLI</sequence>
<dbReference type="AlphaFoldDB" id="A0A177CYU1"/>
<keyword evidence="2" id="KW-1185">Reference proteome</keyword>